<dbReference type="OrthoDB" id="5854569at2759"/>
<evidence type="ECO:0000256" key="1">
    <source>
        <dbReference type="ARBA" id="ARBA00022737"/>
    </source>
</evidence>
<dbReference type="PROSITE" id="PS51377">
    <property type="entry name" value="KIND"/>
    <property type="match status" value="1"/>
</dbReference>
<evidence type="ECO:0000313" key="4">
    <source>
        <dbReference type="Proteomes" id="UP000271098"/>
    </source>
</evidence>
<dbReference type="WBParaSite" id="GPUH_0001862101-mRNA-1">
    <property type="protein sequence ID" value="GPUH_0001862101-mRNA-1"/>
    <property type="gene ID" value="GPUH_0001862101"/>
</dbReference>
<accession>A0A183ECA5</accession>
<protein>
    <submittedName>
        <fullName evidence="5">KIND domain-containing protein</fullName>
    </submittedName>
</protein>
<dbReference type="Proteomes" id="UP000271098">
    <property type="component" value="Unassembled WGS sequence"/>
</dbReference>
<proteinExistence type="predicted"/>
<feature type="domain" description="KIND" evidence="2">
    <location>
        <begin position="6"/>
        <end position="94"/>
    </location>
</feature>
<evidence type="ECO:0000313" key="3">
    <source>
        <dbReference type="EMBL" id="VDN32087.1"/>
    </source>
</evidence>
<keyword evidence="1" id="KW-0677">Repeat</keyword>
<evidence type="ECO:0000313" key="5">
    <source>
        <dbReference type="WBParaSite" id="GPUH_0001862101-mRNA-1"/>
    </source>
</evidence>
<dbReference type="EMBL" id="UYRT01087041">
    <property type="protein sequence ID" value="VDN32087.1"/>
    <property type="molecule type" value="Genomic_DNA"/>
</dbReference>
<reference evidence="3 4" key="2">
    <citation type="submission" date="2018-11" db="EMBL/GenBank/DDBJ databases">
        <authorList>
            <consortium name="Pathogen Informatics"/>
        </authorList>
    </citation>
    <scope>NUCLEOTIDE SEQUENCE [LARGE SCALE GENOMIC DNA]</scope>
</reference>
<reference evidence="5" key="1">
    <citation type="submission" date="2016-06" db="UniProtKB">
        <authorList>
            <consortium name="WormBaseParasite"/>
        </authorList>
    </citation>
    <scope>IDENTIFICATION</scope>
</reference>
<gene>
    <name evidence="3" type="ORF">GPUH_LOCUS18596</name>
</gene>
<organism evidence="5">
    <name type="scientific">Gongylonema pulchrum</name>
    <dbReference type="NCBI Taxonomy" id="637853"/>
    <lineage>
        <taxon>Eukaryota</taxon>
        <taxon>Metazoa</taxon>
        <taxon>Ecdysozoa</taxon>
        <taxon>Nematoda</taxon>
        <taxon>Chromadorea</taxon>
        <taxon>Rhabditida</taxon>
        <taxon>Spirurina</taxon>
        <taxon>Spiruromorpha</taxon>
        <taxon>Spiruroidea</taxon>
        <taxon>Gongylonematidae</taxon>
        <taxon>Gongylonema</taxon>
    </lineage>
</organism>
<name>A0A183ECA5_9BILA</name>
<evidence type="ECO:0000259" key="2">
    <source>
        <dbReference type="PROSITE" id="PS51377"/>
    </source>
</evidence>
<dbReference type="InterPro" id="IPR011019">
    <property type="entry name" value="KIND_dom"/>
</dbReference>
<sequence>MGGVGVSLSEIIEVRGCGLTDEELLALVIIGCEVLARTPPGLAAAGGVSDSLRMSIGNERELECRVVEFVEVSLQQPVMSKELKALSQISMTES</sequence>
<keyword evidence="4" id="KW-1185">Reference proteome</keyword>
<dbReference type="AlphaFoldDB" id="A0A183ECA5"/>